<sequence>MRVANAGFADARCLCIADVVADANVAYLLLTQLLMSGLLILFVHDADLVVVRQLLAKLNPAILTLMASVKREQILFL</sequence>
<organism evidence="2 3">
    <name type="scientific">Tanacetum coccineum</name>
    <dbReference type="NCBI Taxonomy" id="301880"/>
    <lineage>
        <taxon>Eukaryota</taxon>
        <taxon>Viridiplantae</taxon>
        <taxon>Streptophyta</taxon>
        <taxon>Embryophyta</taxon>
        <taxon>Tracheophyta</taxon>
        <taxon>Spermatophyta</taxon>
        <taxon>Magnoliopsida</taxon>
        <taxon>eudicotyledons</taxon>
        <taxon>Gunneridae</taxon>
        <taxon>Pentapetalae</taxon>
        <taxon>asterids</taxon>
        <taxon>campanulids</taxon>
        <taxon>Asterales</taxon>
        <taxon>Asteraceae</taxon>
        <taxon>Asteroideae</taxon>
        <taxon>Anthemideae</taxon>
        <taxon>Anthemidinae</taxon>
        <taxon>Tanacetum</taxon>
    </lineage>
</organism>
<evidence type="ECO:0000256" key="1">
    <source>
        <dbReference type="SAM" id="Phobius"/>
    </source>
</evidence>
<reference evidence="2" key="1">
    <citation type="journal article" date="2022" name="Int. J. Mol. Sci.">
        <title>Draft Genome of Tanacetum Coccineum: Genomic Comparison of Closely Related Tanacetum-Family Plants.</title>
        <authorList>
            <person name="Yamashiro T."/>
            <person name="Shiraishi A."/>
            <person name="Nakayama K."/>
            <person name="Satake H."/>
        </authorList>
    </citation>
    <scope>NUCLEOTIDE SEQUENCE</scope>
</reference>
<dbReference type="Proteomes" id="UP001151760">
    <property type="component" value="Unassembled WGS sequence"/>
</dbReference>
<keyword evidence="1" id="KW-0472">Membrane</keyword>
<comment type="caution">
    <text evidence="2">The sequence shown here is derived from an EMBL/GenBank/DDBJ whole genome shotgun (WGS) entry which is preliminary data.</text>
</comment>
<reference evidence="2" key="2">
    <citation type="submission" date="2022-01" db="EMBL/GenBank/DDBJ databases">
        <authorList>
            <person name="Yamashiro T."/>
            <person name="Shiraishi A."/>
            <person name="Satake H."/>
            <person name="Nakayama K."/>
        </authorList>
    </citation>
    <scope>NUCLEOTIDE SEQUENCE</scope>
</reference>
<keyword evidence="1" id="KW-0812">Transmembrane</keyword>
<protein>
    <submittedName>
        <fullName evidence="2">Uncharacterized protein</fullName>
    </submittedName>
</protein>
<accession>A0ABQ5BGQ9</accession>
<dbReference type="EMBL" id="BQNB010013188">
    <property type="protein sequence ID" value="GJT12927.1"/>
    <property type="molecule type" value="Genomic_DNA"/>
</dbReference>
<keyword evidence="1" id="KW-1133">Transmembrane helix</keyword>
<proteinExistence type="predicted"/>
<evidence type="ECO:0000313" key="2">
    <source>
        <dbReference type="EMBL" id="GJT12927.1"/>
    </source>
</evidence>
<name>A0ABQ5BGQ9_9ASTR</name>
<feature type="transmembrane region" description="Helical" evidence="1">
    <location>
        <begin position="25"/>
        <end position="43"/>
    </location>
</feature>
<evidence type="ECO:0000313" key="3">
    <source>
        <dbReference type="Proteomes" id="UP001151760"/>
    </source>
</evidence>
<gene>
    <name evidence="2" type="ORF">Tco_0859969</name>
</gene>
<keyword evidence="3" id="KW-1185">Reference proteome</keyword>